<dbReference type="PROSITE" id="PS51918">
    <property type="entry name" value="RADICAL_SAM"/>
    <property type="match status" value="1"/>
</dbReference>
<dbReference type="SFLD" id="SFLDS00029">
    <property type="entry name" value="Radical_SAM"/>
    <property type="match status" value="1"/>
</dbReference>
<comment type="subcellular location">
    <subcellularLocation>
        <location evidence="1 14">Cytoplasm</location>
    </subcellularLocation>
</comment>
<comment type="miscellaneous">
    <text evidence="14">Reaction proceeds by a ping-pong mechanism involving intermediate methylation of a conserved cysteine residue.</text>
</comment>
<dbReference type="PANTHER" id="PTHR30544">
    <property type="entry name" value="23S RRNA METHYLTRANSFERASE"/>
    <property type="match status" value="1"/>
</dbReference>
<evidence type="ECO:0000256" key="14">
    <source>
        <dbReference type="HAMAP-Rule" id="MF_01849"/>
    </source>
</evidence>
<dbReference type="EMBL" id="BAABDJ010000007">
    <property type="protein sequence ID" value="GAA4003203.1"/>
    <property type="molecule type" value="Genomic_DNA"/>
</dbReference>
<keyword evidence="9 14" id="KW-0819">tRNA processing</keyword>
<gene>
    <name evidence="14 16" type="primary">rlmN</name>
    <name evidence="16" type="ORF">GCM10022408_13410</name>
</gene>
<comment type="caution">
    <text evidence="14">Lacks conserved residue(s) required for the propagation of feature annotation.</text>
</comment>
<dbReference type="InterPro" id="IPR040072">
    <property type="entry name" value="Methyltransferase_A"/>
</dbReference>
<dbReference type="InterPro" id="IPR027492">
    <property type="entry name" value="RNA_MTrfase_RlmN"/>
</dbReference>
<dbReference type="SFLD" id="SFLDG01062">
    <property type="entry name" value="methyltransferase_(Class_A)"/>
    <property type="match status" value="1"/>
</dbReference>
<proteinExistence type="inferred from homology"/>
<comment type="catalytic activity">
    <reaction evidence="14">
        <text>adenosine(37) in tRNA + 2 reduced [2Fe-2S]-[ferredoxin] + 2 S-adenosyl-L-methionine = 2-methyladenosine(37) in tRNA + 5'-deoxyadenosine + L-methionine + 2 oxidized [2Fe-2S]-[ferredoxin] + S-adenosyl-L-homocysteine</text>
        <dbReference type="Rhea" id="RHEA:43332"/>
        <dbReference type="Rhea" id="RHEA-COMP:10000"/>
        <dbReference type="Rhea" id="RHEA-COMP:10001"/>
        <dbReference type="Rhea" id="RHEA-COMP:10162"/>
        <dbReference type="Rhea" id="RHEA-COMP:10485"/>
        <dbReference type="ChEBI" id="CHEBI:17319"/>
        <dbReference type="ChEBI" id="CHEBI:33737"/>
        <dbReference type="ChEBI" id="CHEBI:33738"/>
        <dbReference type="ChEBI" id="CHEBI:57844"/>
        <dbReference type="ChEBI" id="CHEBI:57856"/>
        <dbReference type="ChEBI" id="CHEBI:59789"/>
        <dbReference type="ChEBI" id="CHEBI:74411"/>
        <dbReference type="ChEBI" id="CHEBI:74497"/>
        <dbReference type="EC" id="2.1.1.192"/>
    </reaction>
</comment>
<dbReference type="HAMAP" id="MF_01849">
    <property type="entry name" value="RNA_methyltr_RlmN"/>
    <property type="match status" value="1"/>
</dbReference>
<feature type="binding site" evidence="14">
    <location>
        <position position="201"/>
    </location>
    <ligand>
        <name>S-adenosyl-L-methionine</name>
        <dbReference type="ChEBI" id="CHEBI:59789"/>
    </ligand>
</feature>
<keyword evidence="6 14" id="KW-0489">Methyltransferase</keyword>
<dbReference type="InterPro" id="IPR013785">
    <property type="entry name" value="Aldolase_TIM"/>
</dbReference>
<feature type="binding site" evidence="14">
    <location>
        <begin position="224"/>
        <end position="226"/>
    </location>
    <ligand>
        <name>S-adenosyl-L-methionine</name>
        <dbReference type="ChEBI" id="CHEBI:59789"/>
    </ligand>
</feature>
<comment type="catalytic activity">
    <reaction evidence="14">
        <text>adenosine(2503) in 23S rRNA + 2 reduced [2Fe-2S]-[ferredoxin] + 2 S-adenosyl-L-methionine = 2-methyladenosine(2503) in 23S rRNA + 5'-deoxyadenosine + L-methionine + 2 oxidized [2Fe-2S]-[ferredoxin] + S-adenosyl-L-homocysteine</text>
        <dbReference type="Rhea" id="RHEA:42916"/>
        <dbReference type="Rhea" id="RHEA-COMP:10000"/>
        <dbReference type="Rhea" id="RHEA-COMP:10001"/>
        <dbReference type="Rhea" id="RHEA-COMP:10152"/>
        <dbReference type="Rhea" id="RHEA-COMP:10282"/>
        <dbReference type="ChEBI" id="CHEBI:17319"/>
        <dbReference type="ChEBI" id="CHEBI:33737"/>
        <dbReference type="ChEBI" id="CHEBI:33738"/>
        <dbReference type="ChEBI" id="CHEBI:57844"/>
        <dbReference type="ChEBI" id="CHEBI:57856"/>
        <dbReference type="ChEBI" id="CHEBI:59789"/>
        <dbReference type="ChEBI" id="CHEBI:74411"/>
        <dbReference type="ChEBI" id="CHEBI:74497"/>
        <dbReference type="EC" id="2.1.1.192"/>
    </reaction>
</comment>
<evidence type="ECO:0000313" key="16">
    <source>
        <dbReference type="EMBL" id="GAA4003203.1"/>
    </source>
</evidence>
<dbReference type="InterPro" id="IPR058240">
    <property type="entry name" value="rSAM_sf"/>
</dbReference>
<keyword evidence="4 14" id="KW-0963">Cytoplasm</keyword>
<dbReference type="Gene3D" id="3.20.20.70">
    <property type="entry name" value="Aldolase class I"/>
    <property type="match status" value="1"/>
</dbReference>
<reference evidence="17" key="1">
    <citation type="journal article" date="2019" name="Int. J. Syst. Evol. Microbiol.">
        <title>The Global Catalogue of Microorganisms (GCM) 10K type strain sequencing project: providing services to taxonomists for standard genome sequencing and annotation.</title>
        <authorList>
            <consortium name="The Broad Institute Genomics Platform"/>
            <consortium name="The Broad Institute Genome Sequencing Center for Infectious Disease"/>
            <person name="Wu L."/>
            <person name="Ma J."/>
        </authorList>
    </citation>
    <scope>NUCLEOTIDE SEQUENCE [LARGE SCALE GENOMIC DNA]</scope>
    <source>
        <strain evidence="17">JCM 17224</strain>
    </source>
</reference>
<dbReference type="InterPro" id="IPR004383">
    <property type="entry name" value="rRNA_lsu_MTrfase_RlmN/Cfr"/>
</dbReference>
<keyword evidence="11 14" id="KW-0408">Iron</keyword>
<evidence type="ECO:0000256" key="13">
    <source>
        <dbReference type="ARBA" id="ARBA00023157"/>
    </source>
</evidence>
<dbReference type="SFLD" id="SFLDF00275">
    <property type="entry name" value="adenosine_C2_methyltransferase"/>
    <property type="match status" value="1"/>
</dbReference>
<keyword evidence="8 14" id="KW-0949">S-adenosyl-L-methionine</keyword>
<protein>
    <recommendedName>
        <fullName evidence="14">Probable dual-specificity RNA methyltransferase RlmN</fullName>
        <ecNumber evidence="14">2.1.1.192</ecNumber>
    </recommendedName>
    <alternativeName>
        <fullName evidence="14">23S rRNA (adenine(2503)-C(2))-methyltransferase</fullName>
    </alternativeName>
    <alternativeName>
        <fullName evidence="14">23S rRNA m2A2503 methyltransferase</fullName>
    </alternativeName>
    <alternativeName>
        <fullName evidence="14">Ribosomal RNA large subunit methyltransferase N</fullName>
    </alternativeName>
    <alternativeName>
        <fullName evidence="14">tRNA (adenine(37)-C(2))-methyltransferase</fullName>
    </alternativeName>
    <alternativeName>
        <fullName evidence="14">tRNA m2A37 methyltransferase</fullName>
    </alternativeName>
</protein>
<comment type="function">
    <text evidence="14">Specifically methylates position 2 of adenine 2503 in 23S rRNA and position 2 of adenine 37 in tRNAs.</text>
</comment>
<dbReference type="RefSeq" id="WP_345071847.1">
    <property type="nucleotide sequence ID" value="NZ_BAABDJ010000007.1"/>
</dbReference>
<feature type="active site" description="Proton acceptor" evidence="14">
    <location>
        <position position="98"/>
    </location>
</feature>
<keyword evidence="3 14" id="KW-0004">4Fe-4S</keyword>
<evidence type="ECO:0000256" key="12">
    <source>
        <dbReference type="ARBA" id="ARBA00023014"/>
    </source>
</evidence>
<dbReference type="CDD" id="cd01335">
    <property type="entry name" value="Radical_SAM"/>
    <property type="match status" value="1"/>
</dbReference>
<keyword evidence="17" id="KW-1185">Reference proteome</keyword>
<keyword evidence="7 14" id="KW-0808">Transferase</keyword>
<dbReference type="InterPro" id="IPR007197">
    <property type="entry name" value="rSAM"/>
</dbReference>
<feature type="binding site" evidence="14">
    <location>
        <position position="122"/>
    </location>
    <ligand>
        <name>[4Fe-4S] cluster</name>
        <dbReference type="ChEBI" id="CHEBI:49883"/>
        <note>4Fe-4S-S-AdoMet</note>
    </ligand>
</feature>
<feature type="domain" description="Radical SAM core" evidence="15">
    <location>
        <begin position="104"/>
        <end position="338"/>
    </location>
</feature>
<organism evidence="16 17">
    <name type="scientific">Hymenobacter fastidiosus</name>
    <dbReference type="NCBI Taxonomy" id="486264"/>
    <lineage>
        <taxon>Bacteria</taxon>
        <taxon>Pseudomonadati</taxon>
        <taxon>Bacteroidota</taxon>
        <taxon>Cytophagia</taxon>
        <taxon>Cytophagales</taxon>
        <taxon>Hymenobacteraceae</taxon>
        <taxon>Hymenobacter</taxon>
    </lineage>
</organism>
<evidence type="ECO:0000256" key="6">
    <source>
        <dbReference type="ARBA" id="ARBA00022603"/>
    </source>
</evidence>
<dbReference type="Pfam" id="PF21016">
    <property type="entry name" value="RlmN_N"/>
    <property type="match status" value="1"/>
</dbReference>
<dbReference type="EC" id="2.1.1.192" evidence="14"/>
<evidence type="ECO:0000256" key="9">
    <source>
        <dbReference type="ARBA" id="ARBA00022694"/>
    </source>
</evidence>
<keyword evidence="10 14" id="KW-0479">Metal-binding</keyword>
<dbReference type="InterPro" id="IPR048641">
    <property type="entry name" value="RlmN_N"/>
</dbReference>
<evidence type="ECO:0000259" key="15">
    <source>
        <dbReference type="PROSITE" id="PS51918"/>
    </source>
</evidence>
<dbReference type="Pfam" id="PF04055">
    <property type="entry name" value="Radical_SAM"/>
    <property type="match status" value="1"/>
</dbReference>
<evidence type="ECO:0000256" key="10">
    <source>
        <dbReference type="ARBA" id="ARBA00022723"/>
    </source>
</evidence>
<dbReference type="Gene3D" id="1.10.150.530">
    <property type="match status" value="1"/>
</dbReference>
<keyword evidence="12 14" id="KW-0411">Iron-sulfur</keyword>
<accession>A0ABP7RWI9</accession>
<evidence type="ECO:0000256" key="5">
    <source>
        <dbReference type="ARBA" id="ARBA00022552"/>
    </source>
</evidence>
<evidence type="ECO:0000256" key="11">
    <source>
        <dbReference type="ARBA" id="ARBA00023004"/>
    </source>
</evidence>
<sequence>MIPLTVLSKRDIRKLTPDELKAFMVEHGEKPFRAKQVLEWLWKNTASSFEEMNNVSLATRELLAQHFVINGVTVQNQQLSNDGTIKSAFRLYDGNIVEGVLIPHDTRMTACISSQVGCSLTCKFCATGYMERKRNLDAAEIYDQVVRIKEQCESEYGTPLTNIVYMGMGEPLLNYANVVKSIERITSPEGLNMAPRRITVSTAGIAKMIKKLADDGVKANLALSLHAPNDTKRNEIMPINEANSLASLKEALKYYHEGTGRKVTYEYIVFESFNDTLQDAEELFQISKWIPCKVNLIEYNPIENADYKNTGEAKLMAFLKYLADRGVQTNLRRSRGKDIDAACGQLAVKQPSEAVAAG</sequence>
<comment type="similarity">
    <text evidence="2 14">Belongs to the radical SAM superfamily. RlmN family.</text>
</comment>
<dbReference type="PIRSF" id="PIRSF006004">
    <property type="entry name" value="CHP00048"/>
    <property type="match status" value="1"/>
</dbReference>
<feature type="binding site" evidence="14">
    <location>
        <position position="125"/>
    </location>
    <ligand>
        <name>[4Fe-4S] cluster</name>
        <dbReference type="ChEBI" id="CHEBI:49883"/>
        <note>4Fe-4S-S-AdoMet</note>
    </ligand>
</feature>
<keyword evidence="5 14" id="KW-0698">rRNA processing</keyword>
<name>A0ABP7RWI9_9BACT</name>
<evidence type="ECO:0000256" key="2">
    <source>
        <dbReference type="ARBA" id="ARBA00007544"/>
    </source>
</evidence>
<evidence type="ECO:0000256" key="3">
    <source>
        <dbReference type="ARBA" id="ARBA00022485"/>
    </source>
</evidence>
<evidence type="ECO:0000256" key="7">
    <source>
        <dbReference type="ARBA" id="ARBA00022679"/>
    </source>
</evidence>
<evidence type="ECO:0000256" key="1">
    <source>
        <dbReference type="ARBA" id="ARBA00004496"/>
    </source>
</evidence>
<comment type="cofactor">
    <cofactor evidence="14">
        <name>[4Fe-4S] cluster</name>
        <dbReference type="ChEBI" id="CHEBI:49883"/>
    </cofactor>
    <text evidence="14">Binds 1 [4Fe-4S] cluster. The cluster is coordinated with 3 cysteines and an exchangeable S-adenosyl-L-methionine.</text>
</comment>
<comment type="caution">
    <text evidence="16">The sequence shown here is derived from an EMBL/GenBank/DDBJ whole genome shotgun (WGS) entry which is preliminary data.</text>
</comment>
<dbReference type="Proteomes" id="UP001500567">
    <property type="component" value="Unassembled WGS sequence"/>
</dbReference>
<evidence type="ECO:0000256" key="4">
    <source>
        <dbReference type="ARBA" id="ARBA00022490"/>
    </source>
</evidence>
<evidence type="ECO:0000313" key="17">
    <source>
        <dbReference type="Proteomes" id="UP001500567"/>
    </source>
</evidence>
<dbReference type="PANTHER" id="PTHR30544:SF5">
    <property type="entry name" value="RADICAL SAM CORE DOMAIN-CONTAINING PROTEIN"/>
    <property type="match status" value="1"/>
</dbReference>
<feature type="binding site" evidence="14">
    <location>
        <begin position="169"/>
        <end position="170"/>
    </location>
    <ligand>
        <name>S-adenosyl-L-methionine</name>
        <dbReference type="ChEBI" id="CHEBI:59789"/>
    </ligand>
</feature>
<feature type="binding site" evidence="14">
    <location>
        <position position="118"/>
    </location>
    <ligand>
        <name>[4Fe-4S] cluster</name>
        <dbReference type="ChEBI" id="CHEBI:49883"/>
        <note>4Fe-4S-S-AdoMet</note>
    </ligand>
</feature>
<evidence type="ECO:0000256" key="8">
    <source>
        <dbReference type="ARBA" id="ARBA00022691"/>
    </source>
</evidence>
<dbReference type="NCBIfam" id="TIGR00048">
    <property type="entry name" value="rRNA_mod_RlmN"/>
    <property type="match status" value="1"/>
</dbReference>
<keyword evidence="13 14" id="KW-1015">Disulfide bond</keyword>
<feature type="binding site" evidence="14">
    <location>
        <position position="300"/>
    </location>
    <ligand>
        <name>S-adenosyl-L-methionine</name>
        <dbReference type="ChEBI" id="CHEBI:59789"/>
    </ligand>
</feature>
<dbReference type="SUPFAM" id="SSF102114">
    <property type="entry name" value="Radical SAM enzymes"/>
    <property type="match status" value="1"/>
</dbReference>
<feature type="active site" description="S-methylcysteine intermediate" evidence="14">
    <location>
        <position position="343"/>
    </location>
</feature>